<dbReference type="AlphaFoldDB" id="A0A9X2I3G5"/>
<dbReference type="Pfam" id="PF01541">
    <property type="entry name" value="GIY-YIG"/>
    <property type="match status" value="1"/>
</dbReference>
<name>A0A9X2I3G5_9FLAO</name>
<dbReference type="Gene3D" id="3.40.1440.10">
    <property type="entry name" value="GIY-YIG endonuclease"/>
    <property type="match status" value="1"/>
</dbReference>
<organism evidence="3 4">
    <name type="scientific">Christiangramia oceanisediminis</name>
    <dbReference type="NCBI Taxonomy" id="2920386"/>
    <lineage>
        <taxon>Bacteria</taxon>
        <taxon>Pseudomonadati</taxon>
        <taxon>Bacteroidota</taxon>
        <taxon>Flavobacteriia</taxon>
        <taxon>Flavobacteriales</taxon>
        <taxon>Flavobacteriaceae</taxon>
        <taxon>Christiangramia</taxon>
    </lineage>
</organism>
<comment type="caution">
    <text evidence="3">The sequence shown here is derived from an EMBL/GenBank/DDBJ whole genome shotgun (WGS) entry which is preliminary data.</text>
</comment>
<dbReference type="InterPro" id="IPR035901">
    <property type="entry name" value="GIY-YIG_endonuc_sf"/>
</dbReference>
<reference evidence="3" key="1">
    <citation type="submission" date="2022-07" db="EMBL/GenBank/DDBJ databases">
        <title>Gramela sediminis sp. nov., isolated from deep-sea sediment of the Indian Ocean.</title>
        <authorList>
            <person name="Shi H."/>
        </authorList>
    </citation>
    <scope>NUCLEOTIDE SEQUENCE</scope>
    <source>
        <strain evidence="3">GC03-9</strain>
    </source>
</reference>
<dbReference type="PROSITE" id="PS50164">
    <property type="entry name" value="GIY_YIG"/>
    <property type="match status" value="1"/>
</dbReference>
<evidence type="ECO:0000259" key="2">
    <source>
        <dbReference type="PROSITE" id="PS50164"/>
    </source>
</evidence>
<evidence type="ECO:0000313" key="4">
    <source>
        <dbReference type="Proteomes" id="UP001155280"/>
    </source>
</evidence>
<evidence type="ECO:0000313" key="3">
    <source>
        <dbReference type="EMBL" id="MCP9200015.1"/>
    </source>
</evidence>
<protein>
    <submittedName>
        <fullName evidence="3">GIY-YIG nuclease family protein</fullName>
    </submittedName>
</protein>
<comment type="similarity">
    <text evidence="1">Belongs to the UPF0213 family.</text>
</comment>
<evidence type="ECO:0000256" key="1">
    <source>
        <dbReference type="ARBA" id="ARBA00007435"/>
    </source>
</evidence>
<sequence length="99" mass="11640">MPNSFVYILSSRNNSVLYTGVTSNLSKRLIEHKTKFYPNSFTARYICSKLVYFLEFQNIKDAISFEKKIKAGNRRNKEKLIQSLNPDWKDLSEGWIMKP</sequence>
<dbReference type="EMBL" id="JANCNS010000002">
    <property type="protein sequence ID" value="MCP9200015.1"/>
    <property type="molecule type" value="Genomic_DNA"/>
</dbReference>
<dbReference type="PANTHER" id="PTHR34477">
    <property type="entry name" value="UPF0213 PROTEIN YHBQ"/>
    <property type="match status" value="1"/>
</dbReference>
<dbReference type="SUPFAM" id="SSF82771">
    <property type="entry name" value="GIY-YIG endonuclease"/>
    <property type="match status" value="1"/>
</dbReference>
<feature type="domain" description="GIY-YIG" evidence="2">
    <location>
        <begin position="2"/>
        <end position="79"/>
    </location>
</feature>
<dbReference type="InterPro" id="IPR050190">
    <property type="entry name" value="UPF0213_domain"/>
</dbReference>
<proteinExistence type="inferred from homology"/>
<dbReference type="PANTHER" id="PTHR34477:SF5">
    <property type="entry name" value="BSL5627 PROTEIN"/>
    <property type="match status" value="1"/>
</dbReference>
<dbReference type="Proteomes" id="UP001155280">
    <property type="component" value="Unassembled WGS sequence"/>
</dbReference>
<gene>
    <name evidence="3" type="ORF">MKO06_08860</name>
</gene>
<dbReference type="RefSeq" id="WP_241551826.1">
    <property type="nucleotide sequence ID" value="NZ_JANCNS010000002.1"/>
</dbReference>
<dbReference type="InterPro" id="IPR000305">
    <property type="entry name" value="GIY-YIG_endonuc"/>
</dbReference>
<keyword evidence="4" id="KW-1185">Reference proteome</keyword>
<dbReference type="CDD" id="cd10448">
    <property type="entry name" value="GIY-YIG_unchar_3"/>
    <property type="match status" value="1"/>
</dbReference>
<accession>A0A9X2I3G5</accession>